<feature type="region of interest" description="Disordered" evidence="1">
    <location>
        <begin position="346"/>
        <end position="378"/>
    </location>
</feature>
<sequence>MSSGEDKTEKPTAKRRREARKDGQVPRTPDLGGWLSVLVLGLAIGPLLDHEVGAWRELIVASLRSAERPSVPLALHLLGNGARHAFFSILVVSGIVMVVGVVSAVGQGGLVVSPKLVKPSFKKLDPIQGFKKVFGPKALWEGAKMLLKSAVVAVLGLLAVKSVIPLVGGLVPIDTTIAVVHDKALGLVRNVALAALVMAAADYAVQRRRVEKKMRMGKSEVKQEHKQSEGDPLVKSAIRARQLAAARNRMMADVATADVVLTNPTHIAIALRYNGEAAPRVVARGAGAIAAKIRSAAEEASVPQVQDVPLARALYRSCEVGQQIPSELWTAVAQVLAFVISRRRSGLQGGQHRSPRPDRPLPDVLPARQRRRPARSGS</sequence>
<dbReference type="InterPro" id="IPR006135">
    <property type="entry name" value="T3SS_substrate_exporter"/>
</dbReference>
<keyword evidence="3" id="KW-0282">Flagellum</keyword>
<dbReference type="GO" id="GO:0009306">
    <property type="term" value="P:protein secretion"/>
    <property type="evidence" value="ECO:0007669"/>
    <property type="project" value="InterPro"/>
</dbReference>
<gene>
    <name evidence="3" type="ORF">SAMN04487968_105212</name>
</gene>
<evidence type="ECO:0000313" key="4">
    <source>
        <dbReference type="Proteomes" id="UP000198832"/>
    </source>
</evidence>
<feature type="compositionally biased region" description="Basic residues" evidence="1">
    <location>
        <begin position="368"/>
        <end position="378"/>
    </location>
</feature>
<feature type="transmembrane region" description="Helical" evidence="2">
    <location>
        <begin position="146"/>
        <end position="167"/>
    </location>
</feature>
<dbReference type="PANTHER" id="PTHR30531">
    <property type="entry name" value="FLAGELLAR BIOSYNTHETIC PROTEIN FLHB"/>
    <property type="match status" value="1"/>
</dbReference>
<evidence type="ECO:0000313" key="3">
    <source>
        <dbReference type="EMBL" id="SFC33273.1"/>
    </source>
</evidence>
<dbReference type="Gene3D" id="3.40.1690.10">
    <property type="entry name" value="secretion proteins EscU"/>
    <property type="match status" value="1"/>
</dbReference>
<dbReference type="PRINTS" id="PR00950">
    <property type="entry name" value="TYPE3IMSPROT"/>
</dbReference>
<keyword evidence="3" id="KW-0966">Cell projection</keyword>
<dbReference type="EMBL" id="FOLB01000005">
    <property type="protein sequence ID" value="SFC33273.1"/>
    <property type="molecule type" value="Genomic_DNA"/>
</dbReference>
<evidence type="ECO:0000256" key="2">
    <source>
        <dbReference type="SAM" id="Phobius"/>
    </source>
</evidence>
<dbReference type="Pfam" id="PF01312">
    <property type="entry name" value="Bac_export_2"/>
    <property type="match status" value="1"/>
</dbReference>
<dbReference type="OrthoDB" id="9807950at2"/>
<dbReference type="InterPro" id="IPR029025">
    <property type="entry name" value="T3SS_substrate_exporter_C"/>
</dbReference>
<keyword evidence="4" id="KW-1185">Reference proteome</keyword>
<organism evidence="3 4">
    <name type="scientific">Nocardioides terrae</name>
    <dbReference type="NCBI Taxonomy" id="574651"/>
    <lineage>
        <taxon>Bacteria</taxon>
        <taxon>Bacillati</taxon>
        <taxon>Actinomycetota</taxon>
        <taxon>Actinomycetes</taxon>
        <taxon>Propionibacteriales</taxon>
        <taxon>Nocardioidaceae</taxon>
        <taxon>Nocardioides</taxon>
    </lineage>
</organism>
<dbReference type="Proteomes" id="UP000198832">
    <property type="component" value="Unassembled WGS sequence"/>
</dbReference>
<keyword evidence="2" id="KW-0472">Membrane</keyword>
<reference evidence="3 4" key="1">
    <citation type="submission" date="2016-10" db="EMBL/GenBank/DDBJ databases">
        <authorList>
            <person name="de Groot N.N."/>
        </authorList>
    </citation>
    <scope>NUCLEOTIDE SEQUENCE [LARGE SCALE GENOMIC DNA]</scope>
    <source>
        <strain evidence="3 4">CGMCC 1.7056</strain>
    </source>
</reference>
<dbReference type="STRING" id="574651.SAMN04487968_105212"/>
<name>A0A1I1IHM8_9ACTN</name>
<feature type="region of interest" description="Disordered" evidence="1">
    <location>
        <begin position="1"/>
        <end position="27"/>
    </location>
</feature>
<keyword evidence="2" id="KW-0812">Transmembrane</keyword>
<keyword evidence="3" id="KW-0969">Cilium</keyword>
<protein>
    <submittedName>
        <fullName evidence="3">Flagellar biosynthetic protein FlhB</fullName>
    </submittedName>
</protein>
<feature type="compositionally biased region" description="Basic and acidic residues" evidence="1">
    <location>
        <begin position="1"/>
        <end position="12"/>
    </location>
</feature>
<dbReference type="PANTHER" id="PTHR30531:SF12">
    <property type="entry name" value="FLAGELLAR BIOSYNTHETIC PROTEIN FLHB"/>
    <property type="match status" value="1"/>
</dbReference>
<accession>A0A1I1IHM8</accession>
<dbReference type="SUPFAM" id="SSF160544">
    <property type="entry name" value="EscU C-terminal domain-like"/>
    <property type="match status" value="1"/>
</dbReference>
<feature type="transmembrane region" description="Helical" evidence="2">
    <location>
        <begin position="85"/>
        <end position="112"/>
    </location>
</feature>
<proteinExistence type="predicted"/>
<keyword evidence="2" id="KW-1133">Transmembrane helix</keyword>
<feature type="transmembrane region" description="Helical" evidence="2">
    <location>
        <begin position="187"/>
        <end position="205"/>
    </location>
</feature>
<evidence type="ECO:0000256" key="1">
    <source>
        <dbReference type="SAM" id="MobiDB-lite"/>
    </source>
</evidence>
<dbReference type="AlphaFoldDB" id="A0A1I1IHM8"/>
<dbReference type="RefSeq" id="WP_091122688.1">
    <property type="nucleotide sequence ID" value="NZ_FOLB01000005.1"/>
</dbReference>
<dbReference type="GO" id="GO:0005886">
    <property type="term" value="C:plasma membrane"/>
    <property type="evidence" value="ECO:0007669"/>
    <property type="project" value="TreeGrafter"/>
</dbReference>